<dbReference type="EMBL" id="CP004885">
    <property type="protein sequence ID" value="AGX86917.1"/>
    <property type="molecule type" value="Genomic_DNA"/>
</dbReference>
<gene>
    <name evidence="1" type="ORF">Cenrod_0811</name>
</gene>
<evidence type="ECO:0000313" key="1">
    <source>
        <dbReference type="EMBL" id="AGX86917.1"/>
    </source>
</evidence>
<dbReference type="STRING" id="946483.Cenrod_0811"/>
<sequence>MPELREGDFVYSFPNSWQVLKWDATHFHKKRFQSFGKESKAADLVAFDETGKQLWLIECKDFRPNGRTKTTDLCDEIAEKFKSTLAALVCARNTDDSATQRFARMALKKLHLRCAVHWEHPLQPHRLWPSVNMNRAAIRDKLRQRLYVADPSAELGNSSQLATVMPCTIRNSRNP</sequence>
<dbReference type="AlphaFoldDB" id="U5N6D0"/>
<organism evidence="1 2">
    <name type="scientific">Candidatus Symbiobacter mobilis CR</name>
    <dbReference type="NCBI Taxonomy" id="946483"/>
    <lineage>
        <taxon>Bacteria</taxon>
        <taxon>Pseudomonadati</taxon>
        <taxon>Pseudomonadota</taxon>
        <taxon>Betaproteobacteria</taxon>
        <taxon>Burkholderiales</taxon>
        <taxon>Comamonadaceae</taxon>
    </lineage>
</organism>
<dbReference type="HOGENOM" id="CLU_1600802_0_0_4"/>
<reference evidence="1 2" key="1">
    <citation type="journal article" date="2013" name="Genome Biol.">
        <title>Genomic analysis reveals key aspects of prokaryotic symbiosis in the phototrophic consortium "Chlorochromatium aggregatum".</title>
        <authorList>
            <person name="Liu Z."/>
            <person name="Muller J."/>
            <person name="Li T."/>
            <person name="Alvey R.M."/>
            <person name="Vogl K."/>
            <person name="Frigaard N.U."/>
            <person name="Rockwell N.C."/>
            <person name="Boyd E.S."/>
            <person name="Tomsho L.P."/>
            <person name="Schuster S.C."/>
            <person name="Henke P."/>
            <person name="Rohde M."/>
            <person name="Overmann J."/>
            <person name="Bryant D.A."/>
        </authorList>
    </citation>
    <scope>NUCLEOTIDE SEQUENCE [LARGE SCALE GENOMIC DNA]</scope>
    <source>
        <strain evidence="1">CR</strain>
    </source>
</reference>
<dbReference type="eggNOG" id="ENOG50318MS">
    <property type="taxonomic scope" value="Bacteria"/>
</dbReference>
<dbReference type="Proteomes" id="UP000017184">
    <property type="component" value="Chromosome"/>
</dbReference>
<keyword evidence="2" id="KW-1185">Reference proteome</keyword>
<evidence type="ECO:0000313" key="2">
    <source>
        <dbReference type="Proteomes" id="UP000017184"/>
    </source>
</evidence>
<protein>
    <submittedName>
        <fullName evidence="1">Uncharacterized protein</fullName>
    </submittedName>
</protein>
<proteinExistence type="predicted"/>
<name>U5N6D0_9BURK</name>
<dbReference type="KEGG" id="cbx:Cenrod_0811"/>
<accession>U5N6D0</accession>